<evidence type="ECO:0000256" key="1">
    <source>
        <dbReference type="ARBA" id="ARBA00004123"/>
    </source>
</evidence>
<dbReference type="InterPro" id="IPR009072">
    <property type="entry name" value="Histone-fold"/>
</dbReference>
<dbReference type="PANTHER" id="PTHR10252">
    <property type="entry name" value="HISTONE-LIKE TRANSCRIPTION FACTOR CCAAT-RELATED"/>
    <property type="match status" value="1"/>
</dbReference>
<dbReference type="Gene3D" id="1.10.20.10">
    <property type="entry name" value="Histone, subunit A"/>
    <property type="match status" value="1"/>
</dbReference>
<feature type="region of interest" description="Disordered" evidence="3">
    <location>
        <begin position="1"/>
        <end position="33"/>
    </location>
</feature>
<dbReference type="GO" id="GO:0005634">
    <property type="term" value="C:nucleus"/>
    <property type="evidence" value="ECO:0007669"/>
    <property type="project" value="UniProtKB-SubCell"/>
</dbReference>
<feature type="domain" description="Transcription factor CBF/NF-Y/archaeal histone" evidence="4">
    <location>
        <begin position="33"/>
        <end position="96"/>
    </location>
</feature>
<dbReference type="AlphaFoldDB" id="A0A835S179"/>
<evidence type="ECO:0000259" key="4">
    <source>
        <dbReference type="Pfam" id="PF00808"/>
    </source>
</evidence>
<proteinExistence type="predicted"/>
<dbReference type="EMBL" id="JADCNM010000001">
    <property type="protein sequence ID" value="KAG0502370.1"/>
    <property type="molecule type" value="Genomic_DNA"/>
</dbReference>
<organism evidence="5 6">
    <name type="scientific">Vanilla planifolia</name>
    <name type="common">Vanilla</name>
    <dbReference type="NCBI Taxonomy" id="51239"/>
    <lineage>
        <taxon>Eukaryota</taxon>
        <taxon>Viridiplantae</taxon>
        <taxon>Streptophyta</taxon>
        <taxon>Embryophyta</taxon>
        <taxon>Tracheophyta</taxon>
        <taxon>Spermatophyta</taxon>
        <taxon>Magnoliopsida</taxon>
        <taxon>Liliopsida</taxon>
        <taxon>Asparagales</taxon>
        <taxon>Orchidaceae</taxon>
        <taxon>Vanilloideae</taxon>
        <taxon>Vanilleae</taxon>
        <taxon>Vanilla</taxon>
    </lineage>
</organism>
<evidence type="ECO:0000256" key="2">
    <source>
        <dbReference type="ARBA" id="ARBA00023242"/>
    </source>
</evidence>
<dbReference type="CDD" id="cd22929">
    <property type="entry name" value="HFD_POLE4-like"/>
    <property type="match status" value="1"/>
</dbReference>
<accession>A0A835S179</accession>
<dbReference type="OrthoDB" id="636685at2759"/>
<keyword evidence="2" id="KW-0539">Nucleus</keyword>
<reference evidence="5 6" key="1">
    <citation type="journal article" date="2020" name="Nat. Food">
        <title>A phased Vanilla planifolia genome enables genetic improvement of flavour and production.</title>
        <authorList>
            <person name="Hasing T."/>
            <person name="Tang H."/>
            <person name="Brym M."/>
            <person name="Khazi F."/>
            <person name="Huang T."/>
            <person name="Chambers A.H."/>
        </authorList>
    </citation>
    <scope>NUCLEOTIDE SEQUENCE [LARGE SCALE GENOMIC DNA]</scope>
    <source>
        <tissue evidence="5">Leaf</tissue>
    </source>
</reference>
<gene>
    <name evidence="5" type="ORF">HPP92_002442</name>
</gene>
<dbReference type="GO" id="GO:0006355">
    <property type="term" value="P:regulation of DNA-templated transcription"/>
    <property type="evidence" value="ECO:0007669"/>
    <property type="project" value="TreeGrafter"/>
</dbReference>
<comment type="subcellular location">
    <subcellularLocation>
        <location evidence="1">Nucleus</location>
    </subcellularLocation>
</comment>
<evidence type="ECO:0000313" key="6">
    <source>
        <dbReference type="Proteomes" id="UP000639772"/>
    </source>
</evidence>
<feature type="region of interest" description="Disordered" evidence="3">
    <location>
        <begin position="107"/>
        <end position="146"/>
    </location>
</feature>
<comment type="caution">
    <text evidence="5">The sequence shown here is derived from an EMBL/GenBank/DDBJ whole genome shotgun (WGS) entry which is preliminary data.</text>
</comment>
<dbReference type="InterPro" id="IPR050568">
    <property type="entry name" value="Transcr_DNA_Rep_Reg"/>
</dbReference>
<dbReference type="Pfam" id="PF00808">
    <property type="entry name" value="CBFD_NFYB_HMF"/>
    <property type="match status" value="1"/>
</dbReference>
<dbReference type="GO" id="GO:0046982">
    <property type="term" value="F:protein heterodimerization activity"/>
    <property type="evidence" value="ECO:0007669"/>
    <property type="project" value="InterPro"/>
</dbReference>
<protein>
    <recommendedName>
        <fullName evidence="4">Transcription factor CBF/NF-Y/archaeal histone domain-containing protein</fullName>
    </recommendedName>
</protein>
<evidence type="ECO:0000256" key="3">
    <source>
        <dbReference type="SAM" id="MobiDB-lite"/>
    </source>
</evidence>
<dbReference type="PANTHER" id="PTHR10252:SF54">
    <property type="entry name" value="CHROMATIN ACCESSIBILITY COMPLEX PROTEIN 1"/>
    <property type="match status" value="1"/>
</dbReference>
<dbReference type="InterPro" id="IPR003958">
    <property type="entry name" value="CBFA_NFYB_domain"/>
</dbReference>
<dbReference type="SUPFAM" id="SSF47113">
    <property type="entry name" value="Histone-fold"/>
    <property type="match status" value="1"/>
</dbReference>
<dbReference type="GO" id="GO:0000976">
    <property type="term" value="F:transcription cis-regulatory region binding"/>
    <property type="evidence" value="ECO:0007669"/>
    <property type="project" value="TreeGrafter"/>
</dbReference>
<feature type="compositionally biased region" description="Basic and acidic residues" evidence="3">
    <location>
        <begin position="123"/>
        <end position="146"/>
    </location>
</feature>
<name>A0A835S179_VANPL</name>
<evidence type="ECO:0000313" key="5">
    <source>
        <dbReference type="EMBL" id="KAG0502370.1"/>
    </source>
</evidence>
<dbReference type="Proteomes" id="UP000639772">
    <property type="component" value="Chromosome 1"/>
</dbReference>
<sequence>MPTPTDDQPSDHPSSETEDEGETESVVSARSPSFPMGRVKRILRLDRDIRKVNSEALYLISLSAELFTESLAEKASNAAALKRRKTVKLEHLRTAIHGHSPTADFLLDCLPKQPKSQPTSSTRKGDMEKEMPTGVRRIDEFFSKPD</sequence>